<organism evidence="1 2">
    <name type="scientific">Lingula anatina</name>
    <name type="common">Brachiopod</name>
    <name type="synonym">Lingula unguis</name>
    <dbReference type="NCBI Taxonomy" id="7574"/>
    <lineage>
        <taxon>Eukaryota</taxon>
        <taxon>Metazoa</taxon>
        <taxon>Spiralia</taxon>
        <taxon>Lophotrochozoa</taxon>
        <taxon>Brachiopoda</taxon>
        <taxon>Linguliformea</taxon>
        <taxon>Lingulata</taxon>
        <taxon>Lingulida</taxon>
        <taxon>Linguloidea</taxon>
        <taxon>Lingulidae</taxon>
        <taxon>Lingula</taxon>
    </lineage>
</organism>
<dbReference type="OrthoDB" id="10013157at2759"/>
<sequence length="193" mass="21989">MPQITVKIEPPEVEEEDLEDLLATDGLFIEYFNTFLSLPTFPEPLCFNKNTGGFEIVTDAKKELAKQIKAAVRSAKRTPKIYRVTKNHSFSDIPLIPIEEDTEPEKREINTSFTVKTFPEPLCFNKNTGGFEIVTDAKKELAKQIKAAVRSAKRTPKIYRVTKNHSFSDIPLIPIEEDTEPEKREINTSFTVK</sequence>
<dbReference type="GO" id="GO:0009966">
    <property type="term" value="P:regulation of signal transduction"/>
    <property type="evidence" value="ECO:0007669"/>
    <property type="project" value="InterPro"/>
</dbReference>
<accession>A0A1S3GZA2</accession>
<evidence type="ECO:0000313" key="1">
    <source>
        <dbReference type="Proteomes" id="UP000085678"/>
    </source>
</evidence>
<dbReference type="AlphaFoldDB" id="A0A1S3GZA2"/>
<feature type="non-terminal residue" evidence="2">
    <location>
        <position position="193"/>
    </location>
</feature>
<dbReference type="InterPro" id="IPR042651">
    <property type="entry name" value="Rgs22"/>
</dbReference>
<dbReference type="PANTHER" id="PTHR46583:SF1">
    <property type="entry name" value="REGULATOR OF G-PROTEIN SIGNALING 22"/>
    <property type="match status" value="1"/>
</dbReference>
<dbReference type="InParanoid" id="A0A1S3GZA2"/>
<evidence type="ECO:0000313" key="2">
    <source>
        <dbReference type="RefSeq" id="XP_013379007.1"/>
    </source>
</evidence>
<dbReference type="KEGG" id="lak:106150637"/>
<dbReference type="GO" id="GO:0001965">
    <property type="term" value="F:G-protein alpha-subunit binding"/>
    <property type="evidence" value="ECO:0007669"/>
    <property type="project" value="InterPro"/>
</dbReference>
<dbReference type="PANTHER" id="PTHR46583">
    <property type="entry name" value="REGULATOR OF G-PROTEIN SIGNALING 22"/>
    <property type="match status" value="1"/>
</dbReference>
<proteinExistence type="predicted"/>
<dbReference type="RefSeq" id="XP_013379007.1">
    <property type="nucleotide sequence ID" value="XM_013523553.1"/>
</dbReference>
<protein>
    <submittedName>
        <fullName evidence="2">Regulator of G-protein signaling 22-like</fullName>
    </submittedName>
</protein>
<dbReference type="GeneID" id="106150637"/>
<dbReference type="Proteomes" id="UP000085678">
    <property type="component" value="Unplaced"/>
</dbReference>
<keyword evidence="1" id="KW-1185">Reference proteome</keyword>
<gene>
    <name evidence="2" type="primary">LOC106150637</name>
</gene>
<reference evidence="2" key="1">
    <citation type="submission" date="2025-08" db="UniProtKB">
        <authorList>
            <consortium name="RefSeq"/>
        </authorList>
    </citation>
    <scope>IDENTIFICATION</scope>
    <source>
        <tissue evidence="2">Gonads</tissue>
    </source>
</reference>
<dbReference type="GO" id="GO:0005737">
    <property type="term" value="C:cytoplasm"/>
    <property type="evidence" value="ECO:0007669"/>
    <property type="project" value="TreeGrafter"/>
</dbReference>
<name>A0A1S3GZA2_LINAN</name>
<dbReference type="GO" id="GO:0005634">
    <property type="term" value="C:nucleus"/>
    <property type="evidence" value="ECO:0007669"/>
    <property type="project" value="TreeGrafter"/>
</dbReference>